<dbReference type="EMBL" id="FNUJ01000021">
    <property type="protein sequence ID" value="SEF38407.1"/>
    <property type="molecule type" value="Genomic_DNA"/>
</dbReference>
<evidence type="ECO:0000256" key="3">
    <source>
        <dbReference type="ARBA" id="ARBA00013368"/>
    </source>
</evidence>
<dbReference type="GO" id="GO:0016887">
    <property type="term" value="F:ATP hydrolysis activity"/>
    <property type="evidence" value="ECO:0007669"/>
    <property type="project" value="InterPro"/>
</dbReference>
<dbReference type="InterPro" id="IPR038729">
    <property type="entry name" value="Rad50/SbcC_AAA"/>
</dbReference>
<dbReference type="PANTHER" id="PTHR32114:SF2">
    <property type="entry name" value="ABC TRANSPORTER ABCH.3"/>
    <property type="match status" value="1"/>
</dbReference>
<comment type="similarity">
    <text evidence="1">Belongs to the SMC family. SbcC subfamily.</text>
</comment>
<dbReference type="PANTHER" id="PTHR32114">
    <property type="entry name" value="ABC TRANSPORTER ABCH.3"/>
    <property type="match status" value="1"/>
</dbReference>
<dbReference type="Gene3D" id="3.40.50.300">
    <property type="entry name" value="P-loop containing nucleotide triphosphate hydrolases"/>
    <property type="match status" value="2"/>
</dbReference>
<proteinExistence type="inferred from homology"/>
<evidence type="ECO:0000313" key="6">
    <source>
        <dbReference type="EMBL" id="SEF38407.1"/>
    </source>
</evidence>
<evidence type="ECO:0000259" key="5">
    <source>
        <dbReference type="Pfam" id="PF13476"/>
    </source>
</evidence>
<keyword evidence="6" id="KW-0540">Nuclease</keyword>
<evidence type="ECO:0000313" key="7">
    <source>
        <dbReference type="Proteomes" id="UP000198878"/>
    </source>
</evidence>
<dbReference type="AlphaFoldDB" id="A0A1H5RLK9"/>
<name>A0A1H5RLK9_9PSEU</name>
<dbReference type="SUPFAM" id="SSF52540">
    <property type="entry name" value="P-loop containing nucleoside triphosphate hydrolases"/>
    <property type="match status" value="1"/>
</dbReference>
<protein>
    <recommendedName>
        <fullName evidence="3">Nuclease SbcCD subunit C</fullName>
    </recommendedName>
</protein>
<dbReference type="OrthoDB" id="9795626at2"/>
<dbReference type="GO" id="GO:0006302">
    <property type="term" value="P:double-strand break repair"/>
    <property type="evidence" value="ECO:0007669"/>
    <property type="project" value="InterPro"/>
</dbReference>
<feature type="coiled-coil region" evidence="4">
    <location>
        <begin position="204"/>
        <end position="241"/>
    </location>
</feature>
<dbReference type="GO" id="GO:0004527">
    <property type="term" value="F:exonuclease activity"/>
    <property type="evidence" value="ECO:0007669"/>
    <property type="project" value="UniProtKB-KW"/>
</dbReference>
<dbReference type="Pfam" id="PF13558">
    <property type="entry name" value="SbcC_Walker_B"/>
    <property type="match status" value="1"/>
</dbReference>
<dbReference type="RefSeq" id="WP_086676806.1">
    <property type="nucleotide sequence ID" value="NZ_FNUJ01000021.1"/>
</dbReference>
<dbReference type="InterPro" id="IPR027417">
    <property type="entry name" value="P-loop_NTPase"/>
</dbReference>
<gene>
    <name evidence="6" type="ORF">SAMN05421837_12138</name>
</gene>
<evidence type="ECO:0000256" key="4">
    <source>
        <dbReference type="SAM" id="Coils"/>
    </source>
</evidence>
<feature type="coiled-coil region" evidence="4">
    <location>
        <begin position="746"/>
        <end position="799"/>
    </location>
</feature>
<reference evidence="7" key="1">
    <citation type="submission" date="2016-10" db="EMBL/GenBank/DDBJ databases">
        <authorList>
            <person name="Varghese N."/>
            <person name="Submissions S."/>
        </authorList>
    </citation>
    <scope>NUCLEOTIDE SEQUENCE [LARGE SCALE GENOMIC DNA]</scope>
    <source>
        <strain evidence="7">DSM 44654</strain>
    </source>
</reference>
<keyword evidence="7" id="KW-1185">Reference proteome</keyword>
<feature type="coiled-coil region" evidence="4">
    <location>
        <begin position="657"/>
        <end position="684"/>
    </location>
</feature>
<evidence type="ECO:0000256" key="2">
    <source>
        <dbReference type="ARBA" id="ARBA00011322"/>
    </source>
</evidence>
<keyword evidence="6" id="KW-0378">Hydrolase</keyword>
<keyword evidence="6" id="KW-0269">Exonuclease</keyword>
<organism evidence="6 7">
    <name type="scientific">Amycolatopsis pretoriensis</name>
    <dbReference type="NCBI Taxonomy" id="218821"/>
    <lineage>
        <taxon>Bacteria</taxon>
        <taxon>Bacillati</taxon>
        <taxon>Actinomycetota</taxon>
        <taxon>Actinomycetes</taxon>
        <taxon>Pseudonocardiales</taxon>
        <taxon>Pseudonocardiaceae</taxon>
        <taxon>Amycolatopsis</taxon>
    </lineage>
</organism>
<keyword evidence="4" id="KW-0175">Coiled coil</keyword>
<feature type="domain" description="Rad50/SbcC-type AAA" evidence="5">
    <location>
        <begin position="7"/>
        <end position="202"/>
    </location>
</feature>
<dbReference type="STRING" id="218821.SAMN05421837_12138"/>
<comment type="subunit">
    <text evidence="2">Heterodimer of SbcC and SbcD.</text>
</comment>
<accession>A0A1H5RLK9</accession>
<dbReference type="Pfam" id="PF13476">
    <property type="entry name" value="AAA_23"/>
    <property type="match status" value="1"/>
</dbReference>
<sequence length="1000" mass="108555">MRPLTLRFGGLRSYRAEQEIDFTDVTLMAIVGDTGAGKSSILEALSFALYGGCTWDNRSSKGLIADGGDGTARAELTFQARNKVWKVTRTTSAGGSPPSVHRLEGVTDGSLVEGSRAVGDAVQKLVGLDHQAFLKAVVLPQGRFQELLQAKDTDRTAILKNVLGLDQLAEVRQQAVTTRERLEPLLQDLKHRRGLLLDDPANSIVDAEARRSAAAQQVTALEQLQRTVREARTAGDNAARKAKEHRTAASRLMNRLPDDIERRYHDLAGLDSRLTDETATVGKQLEDADDDAERLNATLTAADLAGTGIAGVTEALTTFKLLPNQLAELETQRRDIEEEKSAIGVEQAALVDRERDHVLLVTKAEDSEAEVEKAKTVHTNAVSELERCRTLLADARQAARTAKTSAASVGEIQKDLNDRKTDFNDASLAFSHADDAVKEARKYLEAMRRANSAAHAAAVSKAGEPCPICVRPLPGDFVAPATAETTQAARNLTKAEKRAGTAHTALTRAEVANETVRNRFEEAVKAAKTANSERDETYSAAAAALGDFLLEQDEESILAEVRSGAEQTAVTLEQVEAEAKAAHDAMTEGKARLRHDKEALAKRSENLVKLTLALERRRGQVLATYEVVPDQYRLHAEPTAEAIERGTKKAQQRLDELNSIKAKLDGVQKVIKSLRRQSKKLAEDRRASVELPVAELGRLVQSIADRTIGPAEMTGLAAAAQRPTPLSITTDARWALDVLGTVEGLVQRCLREAQVLEQNASTARNDADAKLAGVGITDESELEHRLTDTRTDVRQAQRDRAEAVAQEPICAELDARISATQPVVQSLRELAGLLADGKFPAAVVKRRQRALLGLASERLRSVTKERFAFSNDFRIVDGHTGQPRDVRTLSGGETFLASLALALALVELTSRGGGRVEALFLDEGFGSLDSNVLSEALEALTRQARDGRLVTVISHMRDVAENFDNVLLVTKKPGGSRAHWLSADERDQLITDEMTAGLLT</sequence>
<feature type="coiled-coil region" evidence="4">
    <location>
        <begin position="285"/>
        <end position="346"/>
    </location>
</feature>
<evidence type="ECO:0000256" key="1">
    <source>
        <dbReference type="ARBA" id="ARBA00006930"/>
    </source>
</evidence>
<dbReference type="Proteomes" id="UP000198878">
    <property type="component" value="Unassembled WGS sequence"/>
</dbReference>